<reference evidence="3 4" key="1">
    <citation type="submission" date="2018-12" db="EMBL/GenBank/DDBJ databases">
        <title>Draft genome sequence of Xylaria grammica IHI A82.</title>
        <authorList>
            <person name="Buettner E."/>
            <person name="Kellner H."/>
        </authorList>
    </citation>
    <scope>NUCLEOTIDE SEQUENCE [LARGE SCALE GENOMIC DNA]</scope>
    <source>
        <strain evidence="3 4">IHI A82</strain>
    </source>
</reference>
<feature type="transmembrane region" description="Helical" evidence="2">
    <location>
        <begin position="26"/>
        <end position="52"/>
    </location>
</feature>
<protein>
    <submittedName>
        <fullName evidence="3">Uncharacterized protein</fullName>
    </submittedName>
</protein>
<keyword evidence="2" id="KW-0812">Transmembrane</keyword>
<keyword evidence="4" id="KW-1185">Reference proteome</keyword>
<evidence type="ECO:0000313" key="3">
    <source>
        <dbReference type="EMBL" id="RWA13153.1"/>
    </source>
</evidence>
<dbReference type="AlphaFoldDB" id="A0A439DFG1"/>
<evidence type="ECO:0000313" key="4">
    <source>
        <dbReference type="Proteomes" id="UP000286045"/>
    </source>
</evidence>
<sequence>MNNTSSCTDGATAQALAREKAINYQFAVLTSVLGVVVFFWLAASLFFIVHFYRPCTRPHATRAEDIEMSNRNSTHQEQEEGEFWAGHRS</sequence>
<keyword evidence="2" id="KW-1133">Transmembrane helix</keyword>
<dbReference type="Proteomes" id="UP000286045">
    <property type="component" value="Unassembled WGS sequence"/>
</dbReference>
<comment type="caution">
    <text evidence="3">The sequence shown here is derived from an EMBL/GenBank/DDBJ whole genome shotgun (WGS) entry which is preliminary data.</text>
</comment>
<evidence type="ECO:0000256" key="2">
    <source>
        <dbReference type="SAM" id="Phobius"/>
    </source>
</evidence>
<feature type="region of interest" description="Disordered" evidence="1">
    <location>
        <begin position="64"/>
        <end position="89"/>
    </location>
</feature>
<organism evidence="3 4">
    <name type="scientific">Xylaria grammica</name>
    <dbReference type="NCBI Taxonomy" id="363999"/>
    <lineage>
        <taxon>Eukaryota</taxon>
        <taxon>Fungi</taxon>
        <taxon>Dikarya</taxon>
        <taxon>Ascomycota</taxon>
        <taxon>Pezizomycotina</taxon>
        <taxon>Sordariomycetes</taxon>
        <taxon>Xylariomycetidae</taxon>
        <taxon>Xylariales</taxon>
        <taxon>Xylariaceae</taxon>
        <taxon>Xylaria</taxon>
    </lineage>
</organism>
<accession>A0A439DFG1</accession>
<keyword evidence="2" id="KW-0472">Membrane</keyword>
<dbReference type="EMBL" id="RYZI01000033">
    <property type="protein sequence ID" value="RWA13153.1"/>
    <property type="molecule type" value="Genomic_DNA"/>
</dbReference>
<evidence type="ECO:0000256" key="1">
    <source>
        <dbReference type="SAM" id="MobiDB-lite"/>
    </source>
</evidence>
<name>A0A439DFG1_9PEZI</name>
<proteinExistence type="predicted"/>
<gene>
    <name evidence="3" type="ORF">EKO27_g1947</name>
</gene>